<dbReference type="SUPFAM" id="SSF63829">
    <property type="entry name" value="Calcium-dependent phosphotriesterase"/>
    <property type="match status" value="1"/>
</dbReference>
<dbReference type="Pfam" id="PF01436">
    <property type="entry name" value="NHL"/>
    <property type="match status" value="2"/>
</dbReference>
<dbReference type="Proteomes" id="UP000769766">
    <property type="component" value="Unassembled WGS sequence"/>
</dbReference>
<evidence type="ECO:0000256" key="3">
    <source>
        <dbReference type="ARBA" id="ARBA00023180"/>
    </source>
</evidence>
<evidence type="ECO:0000256" key="4">
    <source>
        <dbReference type="PROSITE-ProRule" id="PRU00504"/>
    </source>
</evidence>
<evidence type="ECO:0000256" key="2">
    <source>
        <dbReference type="ARBA" id="ARBA00022737"/>
    </source>
</evidence>
<dbReference type="InterPro" id="IPR001258">
    <property type="entry name" value="NHL_repeat"/>
</dbReference>
<dbReference type="InterPro" id="IPR011042">
    <property type="entry name" value="6-blade_b-propeller_TolB-like"/>
</dbReference>
<evidence type="ECO:0000256" key="5">
    <source>
        <dbReference type="SAM" id="Phobius"/>
    </source>
</evidence>
<proteinExistence type="predicted"/>
<keyword evidence="5" id="KW-0472">Membrane</keyword>
<name>A0A932CNH6_UNCTE</name>
<organism evidence="6 7">
    <name type="scientific">Tectimicrobiota bacterium</name>
    <dbReference type="NCBI Taxonomy" id="2528274"/>
    <lineage>
        <taxon>Bacteria</taxon>
        <taxon>Pseudomonadati</taxon>
        <taxon>Nitrospinota/Tectimicrobiota group</taxon>
        <taxon>Candidatus Tectimicrobiota</taxon>
    </lineage>
</organism>
<gene>
    <name evidence="6" type="ORF">HYY20_07185</name>
</gene>
<accession>A0A932CNH6</accession>
<keyword evidence="2" id="KW-0677">Repeat</keyword>
<keyword evidence="5" id="KW-1133">Transmembrane helix</keyword>
<dbReference type="Gene3D" id="2.120.10.30">
    <property type="entry name" value="TolB, C-terminal domain"/>
    <property type="match status" value="1"/>
</dbReference>
<evidence type="ECO:0000313" key="6">
    <source>
        <dbReference type="EMBL" id="MBI2876648.1"/>
    </source>
</evidence>
<reference evidence="6" key="1">
    <citation type="submission" date="2020-07" db="EMBL/GenBank/DDBJ databases">
        <title>Huge and variable diversity of episymbiotic CPR bacteria and DPANN archaea in groundwater ecosystems.</title>
        <authorList>
            <person name="He C.Y."/>
            <person name="Keren R."/>
            <person name="Whittaker M."/>
            <person name="Farag I.F."/>
            <person name="Doudna J."/>
            <person name="Cate J.H.D."/>
            <person name="Banfield J.F."/>
        </authorList>
    </citation>
    <scope>NUCLEOTIDE SEQUENCE</scope>
    <source>
        <strain evidence="6">NC_groundwater_672_Ag_B-0.1um_62_36</strain>
    </source>
</reference>
<keyword evidence="3" id="KW-0325">Glycoprotein</keyword>
<feature type="transmembrane region" description="Helical" evidence="5">
    <location>
        <begin position="5"/>
        <end position="23"/>
    </location>
</feature>
<dbReference type="PROSITE" id="PS51125">
    <property type="entry name" value="NHL"/>
    <property type="match status" value="1"/>
</dbReference>
<keyword evidence="5" id="KW-0812">Transmembrane</keyword>
<keyword evidence="1" id="KW-0732">Signal</keyword>
<dbReference type="PANTHER" id="PTHR10680:SF38">
    <property type="entry name" value="BLL1368 PROTEIN"/>
    <property type="match status" value="1"/>
</dbReference>
<dbReference type="AlphaFoldDB" id="A0A932CNH6"/>
<sequence>MKRALYVYVGAIVMLFSLALGLWNPLSALGPTPQEDVGEGSEAPPPKFQVDPFWPKPLPHGWITGEVAGTCVDSRDHLFILNRRKLTEKELRRGTPAPAVIELSGDGSVLNAWTPPVLPDTLHGCYVDHEDNVWIAGNGDAIVQKYAHDGSTLLLQIGEKGNFDPTNQSKTLLNRPADVAVDPTNGDIYIADGYGNHRVVVFDRNGRYLRQWGEQATPQEAEQGVGGKLLGTVHCVVLGKDGLVYVCDRKGNRIQVFDKTGRFRRNLWIHQGVGSNVAASIGTAWDIAFSPDPSQTFLYDTDGEQEVLWIVGRQSGRILTGFGRPGHMAGEFTFLHTITVDSKGNLYAGETIDGRRVQRFNLIGRGP</sequence>
<dbReference type="PANTHER" id="PTHR10680">
    <property type="entry name" value="PEPTIDYL-GLYCINE ALPHA-AMIDATING MONOOXYGENASE"/>
    <property type="match status" value="1"/>
</dbReference>
<evidence type="ECO:0000313" key="7">
    <source>
        <dbReference type="Proteomes" id="UP000769766"/>
    </source>
</evidence>
<evidence type="ECO:0008006" key="8">
    <source>
        <dbReference type="Google" id="ProtNLM"/>
    </source>
</evidence>
<protein>
    <recommendedName>
        <fullName evidence="8">Peptidylamidoglycolate lyase</fullName>
    </recommendedName>
</protein>
<evidence type="ECO:0000256" key="1">
    <source>
        <dbReference type="ARBA" id="ARBA00022729"/>
    </source>
</evidence>
<feature type="repeat" description="NHL" evidence="4">
    <location>
        <begin position="173"/>
        <end position="205"/>
    </location>
</feature>
<comment type="caution">
    <text evidence="6">The sequence shown here is derived from an EMBL/GenBank/DDBJ whole genome shotgun (WGS) entry which is preliminary data.</text>
</comment>
<dbReference type="EMBL" id="JACPRF010000216">
    <property type="protein sequence ID" value="MBI2876648.1"/>
    <property type="molecule type" value="Genomic_DNA"/>
</dbReference>